<dbReference type="InParanoid" id="A0A0D0DJZ8"/>
<sequence length="153" mass="17353">MPAELHTREPRPKPAPYVCKSQADLESHPTDAPPTSVKSIKSNKHRDNLTLHDWLTMFSFIDSHPNTPQEYIVVHFKTLQKGALEFMLSMLSQKLRGHAELEQHANSHRNALSGKHPRAVTSPEVDKALVLWVRSMEEKGETVNGPMLCEKQK</sequence>
<feature type="compositionally biased region" description="Basic and acidic residues" evidence="1">
    <location>
        <begin position="1"/>
        <end position="12"/>
    </location>
</feature>
<accession>A0A0D0DJZ8</accession>
<name>A0A0D0DJZ8_9AGAM</name>
<dbReference type="Proteomes" id="UP000054538">
    <property type="component" value="Unassembled WGS sequence"/>
</dbReference>
<proteinExistence type="predicted"/>
<feature type="region of interest" description="Disordered" evidence="1">
    <location>
        <begin position="1"/>
        <end position="43"/>
    </location>
</feature>
<dbReference type="Gene3D" id="1.10.10.60">
    <property type="entry name" value="Homeodomain-like"/>
    <property type="match status" value="1"/>
</dbReference>
<reference evidence="2 3" key="1">
    <citation type="submission" date="2014-04" db="EMBL/GenBank/DDBJ databases">
        <authorList>
            <consortium name="DOE Joint Genome Institute"/>
            <person name="Kuo A."/>
            <person name="Kohler A."/>
            <person name="Jargeat P."/>
            <person name="Nagy L.G."/>
            <person name="Floudas D."/>
            <person name="Copeland A."/>
            <person name="Barry K.W."/>
            <person name="Cichocki N."/>
            <person name="Veneault-Fourrey C."/>
            <person name="LaButti K."/>
            <person name="Lindquist E.A."/>
            <person name="Lipzen A."/>
            <person name="Lundell T."/>
            <person name="Morin E."/>
            <person name="Murat C."/>
            <person name="Sun H."/>
            <person name="Tunlid A."/>
            <person name="Henrissat B."/>
            <person name="Grigoriev I.V."/>
            <person name="Hibbett D.S."/>
            <person name="Martin F."/>
            <person name="Nordberg H.P."/>
            <person name="Cantor M.N."/>
            <person name="Hua S.X."/>
        </authorList>
    </citation>
    <scope>NUCLEOTIDE SEQUENCE [LARGE SCALE GENOMIC DNA]</scope>
    <source>
        <strain evidence="2 3">Ve08.2h10</strain>
    </source>
</reference>
<dbReference type="EMBL" id="KN825386">
    <property type="protein sequence ID" value="KIK91453.1"/>
    <property type="molecule type" value="Genomic_DNA"/>
</dbReference>
<gene>
    <name evidence="2" type="ORF">PAXRUDRAFT_797483</name>
</gene>
<evidence type="ECO:0000313" key="3">
    <source>
        <dbReference type="Proteomes" id="UP000054538"/>
    </source>
</evidence>
<keyword evidence="3" id="KW-1185">Reference proteome</keyword>
<dbReference type="AlphaFoldDB" id="A0A0D0DJZ8"/>
<organism evidence="2 3">
    <name type="scientific">Paxillus rubicundulus Ve08.2h10</name>
    <dbReference type="NCBI Taxonomy" id="930991"/>
    <lineage>
        <taxon>Eukaryota</taxon>
        <taxon>Fungi</taxon>
        <taxon>Dikarya</taxon>
        <taxon>Basidiomycota</taxon>
        <taxon>Agaricomycotina</taxon>
        <taxon>Agaricomycetes</taxon>
        <taxon>Agaricomycetidae</taxon>
        <taxon>Boletales</taxon>
        <taxon>Paxilineae</taxon>
        <taxon>Paxillaceae</taxon>
        <taxon>Paxillus</taxon>
    </lineage>
</organism>
<evidence type="ECO:0008006" key="4">
    <source>
        <dbReference type="Google" id="ProtNLM"/>
    </source>
</evidence>
<protein>
    <recommendedName>
        <fullName evidence="4">HTH CENPB-type domain-containing protein</fullName>
    </recommendedName>
</protein>
<evidence type="ECO:0000256" key="1">
    <source>
        <dbReference type="SAM" id="MobiDB-lite"/>
    </source>
</evidence>
<dbReference type="OrthoDB" id="162969at2759"/>
<reference evidence="3" key="2">
    <citation type="submission" date="2015-01" db="EMBL/GenBank/DDBJ databases">
        <title>Evolutionary Origins and Diversification of the Mycorrhizal Mutualists.</title>
        <authorList>
            <consortium name="DOE Joint Genome Institute"/>
            <consortium name="Mycorrhizal Genomics Consortium"/>
            <person name="Kohler A."/>
            <person name="Kuo A."/>
            <person name="Nagy L.G."/>
            <person name="Floudas D."/>
            <person name="Copeland A."/>
            <person name="Barry K.W."/>
            <person name="Cichocki N."/>
            <person name="Veneault-Fourrey C."/>
            <person name="LaButti K."/>
            <person name="Lindquist E.A."/>
            <person name="Lipzen A."/>
            <person name="Lundell T."/>
            <person name="Morin E."/>
            <person name="Murat C."/>
            <person name="Riley R."/>
            <person name="Ohm R."/>
            <person name="Sun H."/>
            <person name="Tunlid A."/>
            <person name="Henrissat B."/>
            <person name="Grigoriev I.V."/>
            <person name="Hibbett D.S."/>
            <person name="Martin F."/>
        </authorList>
    </citation>
    <scope>NUCLEOTIDE SEQUENCE [LARGE SCALE GENOMIC DNA]</scope>
    <source>
        <strain evidence="3">Ve08.2h10</strain>
    </source>
</reference>
<evidence type="ECO:0000313" key="2">
    <source>
        <dbReference type="EMBL" id="KIK91453.1"/>
    </source>
</evidence>
<dbReference type="HOGENOM" id="CLU_018294_8_0_1"/>